<dbReference type="PANTHER" id="PTHR12468">
    <property type="entry name" value="GPI MANNOSYLTRANSFERASE 2"/>
    <property type="match status" value="1"/>
</dbReference>
<comment type="pathway">
    <text evidence="2 11">Glycolipid biosynthesis; glycosylphosphatidylinositol-anchor biosynthesis.</text>
</comment>
<dbReference type="GO" id="GO:0005789">
    <property type="term" value="C:endoplasmic reticulum membrane"/>
    <property type="evidence" value="ECO:0007669"/>
    <property type="project" value="UniProtKB-SubCell"/>
</dbReference>
<feature type="transmembrane region" description="Helical" evidence="11">
    <location>
        <begin position="213"/>
        <end position="239"/>
    </location>
</feature>
<comment type="similarity">
    <text evidence="3 11">Belongs to the PIGV family.</text>
</comment>
<evidence type="ECO:0000256" key="11">
    <source>
        <dbReference type="RuleBase" id="RU363112"/>
    </source>
</evidence>
<organism evidence="12">
    <name type="scientific">Anthurium amnicola</name>
    <dbReference type="NCBI Taxonomy" id="1678845"/>
    <lineage>
        <taxon>Eukaryota</taxon>
        <taxon>Viridiplantae</taxon>
        <taxon>Streptophyta</taxon>
        <taxon>Embryophyta</taxon>
        <taxon>Tracheophyta</taxon>
        <taxon>Spermatophyta</taxon>
        <taxon>Magnoliopsida</taxon>
        <taxon>Liliopsida</taxon>
        <taxon>Araceae</taxon>
        <taxon>Pothoideae</taxon>
        <taxon>Potheae</taxon>
        <taxon>Anthurium</taxon>
    </lineage>
</organism>
<comment type="function">
    <text evidence="11">Mannosyltransferase involved in glycosylphosphatidylinositol-anchor biosynthesis.</text>
</comment>
<evidence type="ECO:0000256" key="8">
    <source>
        <dbReference type="ARBA" id="ARBA00022824"/>
    </source>
</evidence>
<dbReference type="GO" id="GO:0006506">
    <property type="term" value="P:GPI anchor biosynthetic process"/>
    <property type="evidence" value="ECO:0007669"/>
    <property type="project" value="UniProtKB-UniPathway"/>
</dbReference>
<evidence type="ECO:0000256" key="3">
    <source>
        <dbReference type="ARBA" id="ARBA00008698"/>
    </source>
</evidence>
<keyword evidence="9 11" id="KW-1133">Transmembrane helix</keyword>
<keyword evidence="5 11" id="KW-0328">Glycosyltransferase</keyword>
<evidence type="ECO:0000256" key="10">
    <source>
        <dbReference type="ARBA" id="ARBA00023136"/>
    </source>
</evidence>
<proteinExistence type="inferred from homology"/>
<reference evidence="12" key="1">
    <citation type="submission" date="2015-07" db="EMBL/GenBank/DDBJ databases">
        <title>Transcriptome Assembly of Anthurium amnicola.</title>
        <authorList>
            <person name="Suzuki J."/>
        </authorList>
    </citation>
    <scope>NUCLEOTIDE SEQUENCE</scope>
</reference>
<feature type="transmembrane region" description="Helical" evidence="11">
    <location>
        <begin position="41"/>
        <end position="62"/>
    </location>
</feature>
<feature type="transmembrane region" description="Helical" evidence="11">
    <location>
        <begin position="456"/>
        <end position="475"/>
    </location>
</feature>
<evidence type="ECO:0000256" key="5">
    <source>
        <dbReference type="ARBA" id="ARBA00022676"/>
    </source>
</evidence>
<dbReference type="AlphaFoldDB" id="A0A1D1XQ63"/>
<keyword evidence="4 11" id="KW-0337">GPI-anchor biosynthesis</keyword>
<evidence type="ECO:0000256" key="4">
    <source>
        <dbReference type="ARBA" id="ARBA00022502"/>
    </source>
</evidence>
<keyword evidence="8 11" id="KW-0256">Endoplasmic reticulum</keyword>
<feature type="non-terminal residue" evidence="12">
    <location>
        <position position="1"/>
    </location>
</feature>
<dbReference type="EC" id="2.4.1.-" evidence="11"/>
<feature type="transmembrane region" description="Helical" evidence="11">
    <location>
        <begin position="155"/>
        <end position="176"/>
    </location>
</feature>
<dbReference type="GO" id="GO:0000009">
    <property type="term" value="F:alpha-1,6-mannosyltransferase activity"/>
    <property type="evidence" value="ECO:0007669"/>
    <property type="project" value="InterPro"/>
</dbReference>
<gene>
    <name evidence="12" type="primary">Pigv_2</name>
    <name evidence="12" type="ORF">g.124153</name>
</gene>
<dbReference type="GO" id="GO:0031501">
    <property type="term" value="C:mannosyltransferase complex"/>
    <property type="evidence" value="ECO:0007669"/>
    <property type="project" value="TreeGrafter"/>
</dbReference>
<feature type="transmembrane region" description="Helical" evidence="11">
    <location>
        <begin position="188"/>
        <end position="206"/>
    </location>
</feature>
<name>A0A1D1XQ63_9ARAE</name>
<evidence type="ECO:0000256" key="9">
    <source>
        <dbReference type="ARBA" id="ARBA00022989"/>
    </source>
</evidence>
<evidence type="ECO:0000256" key="6">
    <source>
        <dbReference type="ARBA" id="ARBA00022679"/>
    </source>
</evidence>
<dbReference type="InterPro" id="IPR007315">
    <property type="entry name" value="PIG-V/Gpi18"/>
</dbReference>
<dbReference type="GO" id="GO:0004376">
    <property type="term" value="F:GPI mannosyltransferase activity"/>
    <property type="evidence" value="ECO:0007669"/>
    <property type="project" value="InterPro"/>
</dbReference>
<dbReference type="PANTHER" id="PTHR12468:SF2">
    <property type="entry name" value="GPI MANNOSYLTRANSFERASE 2"/>
    <property type="match status" value="1"/>
</dbReference>
<evidence type="ECO:0000256" key="1">
    <source>
        <dbReference type="ARBA" id="ARBA00004477"/>
    </source>
</evidence>
<evidence type="ECO:0000256" key="2">
    <source>
        <dbReference type="ARBA" id="ARBA00004687"/>
    </source>
</evidence>
<protein>
    <recommendedName>
        <fullName evidence="11">GPI mannosyltransferase 2</fullName>
        <ecNumber evidence="11">2.4.1.-</ecNumber>
    </recommendedName>
</protein>
<feature type="transmembrane region" description="Helical" evidence="11">
    <location>
        <begin position="275"/>
        <end position="299"/>
    </location>
</feature>
<evidence type="ECO:0000256" key="7">
    <source>
        <dbReference type="ARBA" id="ARBA00022692"/>
    </source>
</evidence>
<keyword evidence="7 11" id="KW-0812">Transmembrane</keyword>
<feature type="transmembrane region" description="Helical" evidence="11">
    <location>
        <begin position="511"/>
        <end position="531"/>
    </location>
</feature>
<comment type="subcellular location">
    <subcellularLocation>
        <location evidence="1 11">Endoplasmic reticulum membrane</location>
        <topology evidence="1 11">Multi-pass membrane protein</topology>
    </subcellularLocation>
</comment>
<dbReference type="UniPathway" id="UPA00196"/>
<keyword evidence="10 11" id="KW-0472">Membrane</keyword>
<evidence type="ECO:0000313" key="12">
    <source>
        <dbReference type="EMBL" id="JAT44516.1"/>
    </source>
</evidence>
<feature type="transmembrane region" description="Helical" evidence="11">
    <location>
        <begin position="481"/>
        <end position="499"/>
    </location>
</feature>
<dbReference type="Pfam" id="PF04188">
    <property type="entry name" value="Mannosyl_trans2"/>
    <property type="match status" value="1"/>
</dbReference>
<keyword evidence="6 11" id="KW-0808">Transferase</keyword>
<accession>A0A1D1XQ63</accession>
<sequence length="534" mass="59854">FRLRPKVQLMGTAEARRTGGSRHPPVRRLLWMSNSDGSRRVLAAAACSRLLLLSLISLWRLLLHPYDTSAALNPHCLPGGDGGPPPGRPAPRWPRLGSAIERSVVWDGVYFVRIAECGYEYEQTYAFFPALPVSISLLSRSVFAPLVPIIGYRAVLALSGYVLNNVAFLFAAVYFYRLSVLILKDATTAFQASIMFCFNPASVFYSSLYTESLYALFSLGGLYHLFSGSNIIATLLLALSGSARSNGVLGAGYFCFQAIYRAYDSITQNQQFTLAVQGIIAAVMQSVCVFGPFIVFQAYGYVNICLGSTSDELRPWCKARIPRLYDYIQSHYWGVGFLRYFQLKQLPNFLLALPILSLAVFSIIEYVKLRPEIVFSLGFYASNEEKEIAGMRYTQRLKNKSDDIYALNKNVSCKDTKGNPILRQRKRDNKQIPVSLPDETADRTVLSCARRGYSSILVLPFVYHLAFMTTTAFLVMHVQVATRFLSASPLIYWFAAHLLNRPGASRRLSRLVLVYFAAYILLGSLLFSNFYPFT</sequence>
<dbReference type="EMBL" id="GDJX01023420">
    <property type="protein sequence ID" value="JAT44516.1"/>
    <property type="molecule type" value="Transcribed_RNA"/>
</dbReference>
<feature type="transmembrane region" description="Helical" evidence="11">
    <location>
        <begin position="125"/>
        <end position="143"/>
    </location>
</feature>